<dbReference type="Proteomes" id="UP001202248">
    <property type="component" value="Unassembled WGS sequence"/>
</dbReference>
<comment type="caution">
    <text evidence="2">The sequence shown here is derived from an EMBL/GenBank/DDBJ whole genome shotgun (WGS) entry which is preliminary data.</text>
</comment>
<evidence type="ECO:0000313" key="3">
    <source>
        <dbReference type="Proteomes" id="UP001202248"/>
    </source>
</evidence>
<proteinExistence type="predicted"/>
<accession>A0ABS9SJM2</accession>
<organism evidence="2 3">
    <name type="scientific">Niabella ginsengisoli</name>
    <dbReference type="NCBI Taxonomy" id="522298"/>
    <lineage>
        <taxon>Bacteria</taxon>
        <taxon>Pseudomonadati</taxon>
        <taxon>Bacteroidota</taxon>
        <taxon>Chitinophagia</taxon>
        <taxon>Chitinophagales</taxon>
        <taxon>Chitinophagaceae</taxon>
        <taxon>Niabella</taxon>
    </lineage>
</organism>
<dbReference type="EMBL" id="JAKWBL010000002">
    <property type="protein sequence ID" value="MCH5598550.1"/>
    <property type="molecule type" value="Genomic_DNA"/>
</dbReference>
<name>A0ABS9SJM2_9BACT</name>
<keyword evidence="1" id="KW-0732">Signal</keyword>
<dbReference type="RefSeq" id="WP_240830213.1">
    <property type="nucleotide sequence ID" value="NZ_JAKWBL010000002.1"/>
</dbReference>
<reference evidence="2 3" key="1">
    <citation type="submission" date="2022-02" db="EMBL/GenBank/DDBJ databases">
        <authorList>
            <person name="Min J."/>
        </authorList>
    </citation>
    <scope>NUCLEOTIDE SEQUENCE [LARGE SCALE GENOMIC DNA]</scope>
    <source>
        <strain evidence="2 3">GR10-1</strain>
    </source>
</reference>
<protein>
    <recommendedName>
        <fullName evidence="4">Outer membrane protein beta-barrel domain-containing protein</fullName>
    </recommendedName>
</protein>
<feature type="signal peptide" evidence="1">
    <location>
        <begin position="1"/>
        <end position="22"/>
    </location>
</feature>
<sequence>MTLSKYLIVLITMLPIAQNVNAQNDNSAKIKPALWDGMIIAGYADKGAFVNFGGPCIKYAKKPCVIALGMLPSLRIKEDKVAEGAKKNSTLTPSLGAGICFAYKHLALQVPVYYNAKTTSSDGRWAVGIGAGYKF</sequence>
<evidence type="ECO:0000256" key="1">
    <source>
        <dbReference type="SAM" id="SignalP"/>
    </source>
</evidence>
<evidence type="ECO:0008006" key="4">
    <source>
        <dbReference type="Google" id="ProtNLM"/>
    </source>
</evidence>
<feature type="chain" id="PRO_5047292691" description="Outer membrane protein beta-barrel domain-containing protein" evidence="1">
    <location>
        <begin position="23"/>
        <end position="135"/>
    </location>
</feature>
<evidence type="ECO:0000313" key="2">
    <source>
        <dbReference type="EMBL" id="MCH5598550.1"/>
    </source>
</evidence>
<keyword evidence="3" id="KW-1185">Reference proteome</keyword>
<gene>
    <name evidence="2" type="ORF">MKP09_11835</name>
</gene>